<evidence type="ECO:0000313" key="2">
    <source>
        <dbReference type="EMBL" id="KAG5476092.1"/>
    </source>
</evidence>
<dbReference type="PANTHER" id="PTHR45672">
    <property type="entry name" value="PROTEIN DISULFIDE-ISOMERASE C17H9.14C-RELATED"/>
    <property type="match status" value="1"/>
</dbReference>
<proteinExistence type="predicted"/>
<dbReference type="SMR" id="A0A836KKB0"/>
<dbReference type="RefSeq" id="XP_067062325.1">
    <property type="nucleotide sequence ID" value="XM_067207022.1"/>
</dbReference>
<comment type="caution">
    <text evidence="2">The sequence shown here is derived from an EMBL/GenBank/DDBJ whole genome shotgun (WGS) entry which is preliminary data.</text>
</comment>
<dbReference type="GO" id="GO:0006457">
    <property type="term" value="P:protein folding"/>
    <property type="evidence" value="ECO:0007669"/>
    <property type="project" value="TreeGrafter"/>
</dbReference>
<feature type="domain" description="Thioredoxin" evidence="1">
    <location>
        <begin position="21"/>
        <end position="158"/>
    </location>
</feature>
<name>A0A836KKB0_9TRYP</name>
<organism evidence="2 3">
    <name type="scientific">Leishmania orientalis</name>
    <dbReference type="NCBI Taxonomy" id="2249476"/>
    <lineage>
        <taxon>Eukaryota</taxon>
        <taxon>Discoba</taxon>
        <taxon>Euglenozoa</taxon>
        <taxon>Kinetoplastea</taxon>
        <taxon>Metakinetoplastina</taxon>
        <taxon>Trypanosomatida</taxon>
        <taxon>Trypanosomatidae</taxon>
        <taxon>Leishmaniinae</taxon>
        <taxon>Leishmania</taxon>
    </lineage>
</organism>
<accession>A0A836KKB0</accession>
<protein>
    <recommendedName>
        <fullName evidence="1">Thioredoxin domain-containing protein</fullName>
    </recommendedName>
</protein>
<dbReference type="InterPro" id="IPR013766">
    <property type="entry name" value="Thioredoxin_domain"/>
</dbReference>
<dbReference type="GO" id="GO:0005783">
    <property type="term" value="C:endoplasmic reticulum"/>
    <property type="evidence" value="ECO:0007669"/>
    <property type="project" value="TreeGrafter"/>
</dbReference>
<dbReference type="Proteomes" id="UP000674143">
    <property type="component" value="Unassembled WGS sequence"/>
</dbReference>
<dbReference type="KEGG" id="loi:92360956"/>
<dbReference type="EMBL" id="JAFHLR010000026">
    <property type="protein sequence ID" value="KAG5476092.1"/>
    <property type="molecule type" value="Genomic_DNA"/>
</dbReference>
<dbReference type="GeneID" id="92360956"/>
<gene>
    <name evidence="2" type="ORF">LSCM4_05048</name>
</gene>
<dbReference type="GO" id="GO:0003756">
    <property type="term" value="F:protein disulfide isomerase activity"/>
    <property type="evidence" value="ECO:0007669"/>
    <property type="project" value="TreeGrafter"/>
</dbReference>
<dbReference type="PROSITE" id="PS51352">
    <property type="entry name" value="THIOREDOXIN_2"/>
    <property type="match status" value="1"/>
</dbReference>
<dbReference type="Gene3D" id="3.40.30.10">
    <property type="entry name" value="Glutaredoxin"/>
    <property type="match status" value="1"/>
</dbReference>
<keyword evidence="3" id="KW-1185">Reference proteome</keyword>
<reference evidence="3" key="2">
    <citation type="journal article" date="2021" name="Sci. Data">
        <title>Chromosome-scale genome sequencing, assembly and annotation of six genomes from subfamily Leishmaniinae.</title>
        <authorList>
            <person name="Almutairi H."/>
            <person name="Urbaniak M.D."/>
            <person name="Bates M.D."/>
            <person name="Jariyapan N."/>
            <person name="Kwakye-Nuako G."/>
            <person name="Thomaz Soccol V."/>
            <person name="Al-Salem W.S."/>
            <person name="Dillon R.J."/>
            <person name="Bates P.A."/>
            <person name="Gatherer D."/>
        </authorList>
    </citation>
    <scope>NUCLEOTIDE SEQUENCE [LARGE SCALE GENOMIC DNA]</scope>
</reference>
<dbReference type="AlphaFoldDB" id="A0A836KKB0"/>
<sequence>MSLKIRTFASRALLFAATLVVTSLVAIPLLEAKRVSDGDRPSRIMEGIVDISSENYYDVVGNDQFVLLEFYSDRCGFCRGFASVYEELGKYVRIRPELQERLVVGKVDSPKETRIQRRYKIKGYPTVVLIPPNRHAGVQFTGKRGFNELLAFVQREMEKKEYAIVD</sequence>
<dbReference type="InterPro" id="IPR051063">
    <property type="entry name" value="PDI"/>
</dbReference>
<dbReference type="PANTHER" id="PTHR45672:SF11">
    <property type="entry name" value="PROTEIN DISULFIDE-ISOMERASE C17H9.14C"/>
    <property type="match status" value="1"/>
</dbReference>
<evidence type="ECO:0000313" key="3">
    <source>
        <dbReference type="Proteomes" id="UP000674143"/>
    </source>
</evidence>
<reference evidence="3" key="1">
    <citation type="journal article" date="2021" name="Microbiol. Resour. Announc.">
        <title>LGAAP: Leishmaniinae Genome Assembly and Annotation Pipeline.</title>
        <authorList>
            <person name="Almutairi H."/>
            <person name="Urbaniak M.D."/>
            <person name="Bates M.D."/>
            <person name="Jariyapan N."/>
            <person name="Kwakye-Nuako G."/>
            <person name="Thomaz-Soccol V."/>
            <person name="Al-Salem W.S."/>
            <person name="Dillon R.J."/>
            <person name="Bates P.A."/>
            <person name="Gatherer D."/>
        </authorList>
    </citation>
    <scope>NUCLEOTIDE SEQUENCE [LARGE SCALE GENOMIC DNA]</scope>
</reference>
<evidence type="ECO:0000259" key="1">
    <source>
        <dbReference type="PROSITE" id="PS51352"/>
    </source>
</evidence>
<dbReference type="InterPro" id="IPR036249">
    <property type="entry name" value="Thioredoxin-like_sf"/>
</dbReference>
<dbReference type="CDD" id="cd02961">
    <property type="entry name" value="PDI_a_family"/>
    <property type="match status" value="1"/>
</dbReference>
<dbReference type="Pfam" id="PF00085">
    <property type="entry name" value="Thioredoxin"/>
    <property type="match status" value="1"/>
</dbReference>
<dbReference type="SUPFAM" id="SSF52833">
    <property type="entry name" value="Thioredoxin-like"/>
    <property type="match status" value="1"/>
</dbReference>